<dbReference type="Proteomes" id="UP000003155">
    <property type="component" value="Unassembled WGS sequence"/>
</dbReference>
<protein>
    <submittedName>
        <fullName evidence="1">Conserved domain protein</fullName>
    </submittedName>
</protein>
<gene>
    <name evidence="1" type="ORF">HMPREF9303_1276</name>
</gene>
<keyword evidence="2" id="KW-1185">Reference proteome</keyword>
<dbReference type="EMBL" id="AEXO01000067">
    <property type="protein sequence ID" value="EGC86339.1"/>
    <property type="molecule type" value="Genomic_DNA"/>
</dbReference>
<accession>F0H747</accession>
<comment type="caution">
    <text evidence="1">The sequence shown here is derived from an EMBL/GenBank/DDBJ whole genome shotgun (WGS) entry which is preliminary data.</text>
</comment>
<proteinExistence type="predicted"/>
<name>F0H747_9BACT</name>
<organism evidence="1 2">
    <name type="scientific">Prevotella denticola CRIS 18C-A</name>
    <dbReference type="NCBI Taxonomy" id="944557"/>
    <lineage>
        <taxon>Bacteria</taxon>
        <taxon>Pseudomonadati</taxon>
        <taxon>Bacteroidota</taxon>
        <taxon>Bacteroidia</taxon>
        <taxon>Bacteroidales</taxon>
        <taxon>Prevotellaceae</taxon>
        <taxon>Prevotella</taxon>
    </lineage>
</organism>
<reference evidence="1 2" key="1">
    <citation type="submission" date="2011-02" db="EMBL/GenBank/DDBJ databases">
        <authorList>
            <person name="Durkin A.S."/>
            <person name="Madupu R."/>
            <person name="Torralba M."/>
            <person name="Gillis M."/>
            <person name="Methe B."/>
            <person name="Sutton G."/>
            <person name="Nelson K.E."/>
        </authorList>
    </citation>
    <scope>NUCLEOTIDE SEQUENCE [LARGE SCALE GENOMIC DNA]</scope>
    <source>
        <strain evidence="1 2">CRIS 18C-A</strain>
    </source>
</reference>
<sequence>MQYIAGMGSACSWRRAVAGTTYWSKKLAFPKTMRNYPFKRDYEWEIILFEFLYSIQ</sequence>
<evidence type="ECO:0000313" key="1">
    <source>
        <dbReference type="EMBL" id="EGC86339.1"/>
    </source>
</evidence>
<evidence type="ECO:0000313" key="2">
    <source>
        <dbReference type="Proteomes" id="UP000003155"/>
    </source>
</evidence>
<dbReference type="AlphaFoldDB" id="F0H747"/>